<feature type="region of interest" description="Disordered" evidence="1">
    <location>
        <begin position="168"/>
        <end position="194"/>
    </location>
</feature>
<dbReference type="Pfam" id="PF14111">
    <property type="entry name" value="DUF4283"/>
    <property type="match status" value="2"/>
</dbReference>
<evidence type="ECO:0000313" key="3">
    <source>
        <dbReference type="EMBL" id="KAG5596155.1"/>
    </source>
</evidence>
<feature type="region of interest" description="Disordered" evidence="1">
    <location>
        <begin position="559"/>
        <end position="596"/>
    </location>
</feature>
<dbReference type="AlphaFoldDB" id="A0A9J5Y659"/>
<dbReference type="InterPro" id="IPR040256">
    <property type="entry name" value="At4g02000-like"/>
</dbReference>
<feature type="region of interest" description="Disordered" evidence="1">
    <location>
        <begin position="608"/>
        <end position="673"/>
    </location>
</feature>
<accession>A0A9J5Y659</accession>
<comment type="caution">
    <text evidence="3">The sequence shown here is derived from an EMBL/GenBank/DDBJ whole genome shotgun (WGS) entry which is preliminary data.</text>
</comment>
<feature type="compositionally biased region" description="Basic and acidic residues" evidence="1">
    <location>
        <begin position="568"/>
        <end position="579"/>
    </location>
</feature>
<feature type="domain" description="DUF4283" evidence="2">
    <location>
        <begin position="63"/>
        <end position="132"/>
    </location>
</feature>
<reference evidence="3 4" key="1">
    <citation type="submission" date="2020-09" db="EMBL/GenBank/DDBJ databases">
        <title>De no assembly of potato wild relative species, Solanum commersonii.</title>
        <authorList>
            <person name="Cho K."/>
        </authorList>
    </citation>
    <scope>NUCLEOTIDE SEQUENCE [LARGE SCALE GENOMIC DNA]</scope>
    <source>
        <strain evidence="3">LZ3.2</strain>
        <tissue evidence="3">Leaf</tissue>
    </source>
</reference>
<dbReference type="EMBL" id="JACXVP010000007">
    <property type="protein sequence ID" value="KAG5596155.1"/>
    <property type="molecule type" value="Genomic_DNA"/>
</dbReference>
<sequence>MAATVRGQPLPEEGLLVALAVPTYVHSLRQQKCYIKSLPLKPISFLHGKPQVIWEQEVNQIINKNLEYVVIGKFSYGWLDIQDLCKLIPKQCELKGDYNNDILSNRHNLIRMTLLEDYMHLLSKSPFYITHQSWSFNEKSQMGPNIQSGRGNINNYKEAVTCGHGNKKSNKTKLCKSEGGSRSNEEIPKKHQNWDEKAEWRGAGEIDQNKIEHYEGQRKEEKRTNIIDRKINSEAANKDVTFSDLLQSQEESLEAPTKSVSYVDGIPHIQWTASEVEQMNIKEDLQYAVVGKFAHGWPEMDDLRDAIPKQCNIKSKCKIGLFRNRHILIRLYLKEDYINLISKGAFYITCKEGLMRKLQRLWRGSRFLISFQPFFGKDSLFSLATAVGKPLQLDQATINQSRPSCAKVRVLVDLAANLPKAMVVNVLDEATGELKTDKITIKYDYIPKYCSECKLQGHDKNNCRILHPDLWNYNESNELAKDMKWRNLFTLRSRDFRRAKQKYSLKEKQQLEITNKYGSLATNESCESSNNNNIATNGQGVIPNSDRQTVEKNEEINKEEQQVDIDDERVKTDNIKTPEHQPQFEGNMVETESQGQCSDIVVSKKVNMEEKREVTMQNQQYSQRDKQEQHQQQLCSDKKQAHADGQSSSDKHHSGSSEKNREQQHLEDLLPQQ</sequence>
<evidence type="ECO:0000313" key="4">
    <source>
        <dbReference type="Proteomes" id="UP000824120"/>
    </source>
</evidence>
<feature type="domain" description="DUF4283" evidence="2">
    <location>
        <begin position="282"/>
        <end position="350"/>
    </location>
</feature>
<evidence type="ECO:0000259" key="2">
    <source>
        <dbReference type="Pfam" id="PF14111"/>
    </source>
</evidence>
<protein>
    <recommendedName>
        <fullName evidence="2">DUF4283 domain-containing protein</fullName>
    </recommendedName>
</protein>
<feature type="compositionally biased region" description="Basic and acidic residues" evidence="1">
    <location>
        <begin position="649"/>
        <end position="673"/>
    </location>
</feature>
<evidence type="ECO:0000256" key="1">
    <source>
        <dbReference type="SAM" id="MobiDB-lite"/>
    </source>
</evidence>
<dbReference type="PANTHER" id="PTHR31286:SF79">
    <property type="entry name" value="N-6 ADENINE-SPECIFIC DNA METHYLASE"/>
    <property type="match status" value="1"/>
</dbReference>
<dbReference type="InterPro" id="IPR025558">
    <property type="entry name" value="DUF4283"/>
</dbReference>
<keyword evidence="4" id="KW-1185">Reference proteome</keyword>
<dbReference type="Proteomes" id="UP000824120">
    <property type="component" value="Chromosome 7"/>
</dbReference>
<gene>
    <name evidence="3" type="ORF">H5410_037387</name>
</gene>
<organism evidence="3 4">
    <name type="scientific">Solanum commersonii</name>
    <name type="common">Commerson's wild potato</name>
    <name type="synonym">Commerson's nightshade</name>
    <dbReference type="NCBI Taxonomy" id="4109"/>
    <lineage>
        <taxon>Eukaryota</taxon>
        <taxon>Viridiplantae</taxon>
        <taxon>Streptophyta</taxon>
        <taxon>Embryophyta</taxon>
        <taxon>Tracheophyta</taxon>
        <taxon>Spermatophyta</taxon>
        <taxon>Magnoliopsida</taxon>
        <taxon>eudicotyledons</taxon>
        <taxon>Gunneridae</taxon>
        <taxon>Pentapetalae</taxon>
        <taxon>asterids</taxon>
        <taxon>lamiids</taxon>
        <taxon>Solanales</taxon>
        <taxon>Solanaceae</taxon>
        <taxon>Solanoideae</taxon>
        <taxon>Solaneae</taxon>
        <taxon>Solanum</taxon>
    </lineage>
</organism>
<feature type="compositionally biased region" description="Basic and acidic residues" evidence="1">
    <location>
        <begin position="183"/>
        <end position="194"/>
    </location>
</feature>
<name>A0A9J5Y659_SOLCO</name>
<proteinExistence type="predicted"/>
<dbReference type="PANTHER" id="PTHR31286">
    <property type="entry name" value="GLYCINE-RICH CELL WALL STRUCTURAL PROTEIN 1.8-LIKE"/>
    <property type="match status" value="1"/>
</dbReference>